<feature type="transmembrane region" description="Helical" evidence="14">
    <location>
        <begin position="210"/>
        <end position="235"/>
    </location>
</feature>
<comment type="caution">
    <text evidence="16">The sequence shown here is derived from an EMBL/GenBank/DDBJ whole genome shotgun (WGS) entry which is preliminary data.</text>
</comment>
<dbReference type="InterPro" id="IPR039099">
    <property type="entry name" value="Pannexin"/>
</dbReference>
<name>A0A5E4CV48_MARMO</name>
<dbReference type="GO" id="GO:0005886">
    <property type="term" value="C:plasma membrane"/>
    <property type="evidence" value="ECO:0007669"/>
    <property type="project" value="UniProtKB-SubCell"/>
</dbReference>
<feature type="transmembrane region" description="Helical" evidence="14">
    <location>
        <begin position="108"/>
        <end position="127"/>
    </location>
</feature>
<keyword evidence="12" id="KW-0702">S-nitrosylation</keyword>
<feature type="transmembrane region" description="Helical" evidence="14">
    <location>
        <begin position="33"/>
        <end position="55"/>
    </location>
</feature>
<evidence type="ECO:0000256" key="8">
    <source>
        <dbReference type="ARBA" id="ARBA00023065"/>
    </source>
</evidence>
<keyword evidence="11 14" id="KW-0407">Ion channel</keyword>
<dbReference type="AlphaFoldDB" id="A0A5E4CV48"/>
<dbReference type="Pfam" id="PF00876">
    <property type="entry name" value="Innexin"/>
    <property type="match status" value="1"/>
</dbReference>
<evidence type="ECO:0000256" key="1">
    <source>
        <dbReference type="ARBA" id="ARBA00004477"/>
    </source>
</evidence>
<dbReference type="Proteomes" id="UP000335636">
    <property type="component" value="Unassembled WGS sequence"/>
</dbReference>
<evidence type="ECO:0000256" key="4">
    <source>
        <dbReference type="ARBA" id="ARBA00022475"/>
    </source>
</evidence>
<evidence type="ECO:0000256" key="9">
    <source>
        <dbReference type="ARBA" id="ARBA00023136"/>
    </source>
</evidence>
<keyword evidence="4" id="KW-1003">Cell membrane</keyword>
<dbReference type="EMBL" id="CABDUW010002155">
    <property type="protein sequence ID" value="VTJ85694.1"/>
    <property type="molecule type" value="Genomic_DNA"/>
</dbReference>
<dbReference type="GO" id="GO:0032732">
    <property type="term" value="P:positive regulation of interleukin-1 production"/>
    <property type="evidence" value="ECO:0007669"/>
    <property type="project" value="InterPro"/>
</dbReference>
<comment type="similarity">
    <text evidence="14">Belongs to the pannexin family.</text>
</comment>
<evidence type="ECO:0000256" key="3">
    <source>
        <dbReference type="ARBA" id="ARBA00022448"/>
    </source>
</evidence>
<dbReference type="PANTHER" id="PTHR15759:SF5">
    <property type="entry name" value="PANNEXIN-1"/>
    <property type="match status" value="1"/>
</dbReference>
<feature type="transmembrane region" description="Helical" evidence="14">
    <location>
        <begin position="267"/>
        <end position="297"/>
    </location>
</feature>
<dbReference type="GO" id="GO:0006812">
    <property type="term" value="P:monoatomic cation transport"/>
    <property type="evidence" value="ECO:0007669"/>
    <property type="project" value="InterPro"/>
</dbReference>
<keyword evidence="3 14" id="KW-0813">Transport</keyword>
<feature type="glycosylation site" description="N-linked (GlcNAc...) asparagine" evidence="13">
    <location>
        <position position="255"/>
    </location>
</feature>
<keyword evidence="7 14" id="KW-1133">Transmembrane helix</keyword>
<comment type="caution">
    <text evidence="14">Lacks conserved residue(s) required for the propagation of feature annotation.</text>
</comment>
<evidence type="ECO:0000256" key="12">
    <source>
        <dbReference type="PIRSR" id="PIRSR600990-50"/>
    </source>
</evidence>
<evidence type="ECO:0000313" key="16">
    <source>
        <dbReference type="EMBL" id="VTJ85694.1"/>
    </source>
</evidence>
<proteinExistence type="inferred from homology"/>
<dbReference type="GO" id="GO:0005921">
    <property type="term" value="C:gap junction"/>
    <property type="evidence" value="ECO:0007669"/>
    <property type="project" value="UniProtKB-UniRule"/>
</dbReference>
<dbReference type="PANTHER" id="PTHR15759">
    <property type="entry name" value="PANNEXIN"/>
    <property type="match status" value="1"/>
</dbReference>
<keyword evidence="6" id="KW-0256">Endoplasmic reticulum</keyword>
<gene>
    <name evidence="14" type="primary">PANX</name>
    <name evidence="16" type="ORF">MONAX_5E047000</name>
</gene>
<keyword evidence="9 14" id="KW-0472">Membrane</keyword>
<evidence type="ECO:0000256" key="5">
    <source>
        <dbReference type="ARBA" id="ARBA00022692"/>
    </source>
</evidence>
<reference evidence="16" key="1">
    <citation type="submission" date="2019-04" db="EMBL/GenBank/DDBJ databases">
        <authorList>
            <person name="Alioto T."/>
            <person name="Alioto T."/>
        </authorList>
    </citation>
    <scope>NUCLEOTIDE SEQUENCE [LARGE SCALE GENOMIC DNA]</scope>
</reference>
<dbReference type="GO" id="GO:0022829">
    <property type="term" value="F:wide pore channel activity"/>
    <property type="evidence" value="ECO:0007669"/>
    <property type="project" value="TreeGrafter"/>
</dbReference>
<protein>
    <recommendedName>
        <fullName evidence="14">Pannexin</fullName>
    </recommendedName>
</protein>
<sequence>MAIAHLATEYVFSDFLLKEPTEPKFKGLRLELAVDKMVTCIAVGLPLLLISLAFAQEISIGTQISCFSPSSFSWRQAAFVDSYCWAAVQQKNSLQSESGNLPLWLHKFFPYILLLFAILLYLPTLFWRFTAAPHLCSDLKFIMEELDKVYNRAIKAARSARDLDLRDGACPVPGVNENIGQSLWEISESHFKYPIVEQYLKTKKNSSNLIVKYIGCRLITLTVILLACMYLGYYFSLSSLSDEFVCSIKSGILRNDSTVPDQFQCKLIAVGIFQLLSFINLMVYVLLAPVVVYTLFVPLRQKTDVLKVYEILPTFDVLHFKSEGYNDLSLYNLFLEENISELKSYKCLKVLENIKSSGQGIDPMLLLTNLGMIKMDIVDGKSPMSAETKGEAQMAELKDKSTVPIAVSETAGLRTISIGPHSLWEISESHFKYPIVEQYLKTKKNSSNLIVKYIGCRLITLTVILLACMYLGYYFSLSSLSDEFVCSIKSGILRNDSTVPDQFQCKLIAVGIFQLLSFINLMVYVLLAPVVVYTLFVPLRQKTDVLKVYEILPTFDVLHFKSEGYNDLSLYNLFLEENISELKSYKCLKVLENIKSSGQGIDPMLLLTNLGMIKMDIVDGKSPMSAETKGEAQMAELKDLDIHSETKTSNGEKNARQRLLNSSC</sequence>
<evidence type="ECO:0000256" key="7">
    <source>
        <dbReference type="ARBA" id="ARBA00022989"/>
    </source>
</evidence>
<comment type="function">
    <text evidence="14">Structural component of the gap junctions and the hemichannels.</text>
</comment>
<keyword evidence="17" id="KW-1185">Reference proteome</keyword>
<evidence type="ECO:0000256" key="6">
    <source>
        <dbReference type="ARBA" id="ARBA00022824"/>
    </source>
</evidence>
<evidence type="ECO:0000256" key="11">
    <source>
        <dbReference type="ARBA" id="ARBA00023303"/>
    </source>
</evidence>
<feature type="modified residue" description="S-nitrosocysteine" evidence="12">
    <location>
        <position position="347"/>
    </location>
</feature>
<evidence type="ECO:0000313" key="17">
    <source>
        <dbReference type="Proteomes" id="UP000335636"/>
    </source>
</evidence>
<keyword evidence="10 13" id="KW-0325">Glycoprotein</keyword>
<organism evidence="16 17">
    <name type="scientific">Marmota monax</name>
    <name type="common">Woodchuck</name>
    <dbReference type="NCBI Taxonomy" id="9995"/>
    <lineage>
        <taxon>Eukaryota</taxon>
        <taxon>Metazoa</taxon>
        <taxon>Chordata</taxon>
        <taxon>Craniata</taxon>
        <taxon>Vertebrata</taxon>
        <taxon>Euteleostomi</taxon>
        <taxon>Mammalia</taxon>
        <taxon>Eutheria</taxon>
        <taxon>Euarchontoglires</taxon>
        <taxon>Glires</taxon>
        <taxon>Rodentia</taxon>
        <taxon>Sciuromorpha</taxon>
        <taxon>Sciuridae</taxon>
        <taxon>Xerinae</taxon>
        <taxon>Marmotini</taxon>
        <taxon>Marmota</taxon>
    </lineage>
</organism>
<dbReference type="PROSITE" id="PS51013">
    <property type="entry name" value="PANNEXIN"/>
    <property type="match status" value="1"/>
</dbReference>
<dbReference type="GO" id="GO:0034220">
    <property type="term" value="P:monoatomic ion transmembrane transport"/>
    <property type="evidence" value="ECO:0007669"/>
    <property type="project" value="UniProtKB-KW"/>
</dbReference>
<dbReference type="GlyCosmos" id="A0A5E4CV48">
    <property type="glycosylation" value="1 site, No reported glycans"/>
</dbReference>
<dbReference type="GO" id="GO:0007267">
    <property type="term" value="P:cell-cell signaling"/>
    <property type="evidence" value="ECO:0007669"/>
    <property type="project" value="TreeGrafter"/>
</dbReference>
<feature type="transmembrane region" description="Helical" evidence="14">
    <location>
        <begin position="507"/>
        <end position="537"/>
    </location>
</feature>
<evidence type="ECO:0000256" key="2">
    <source>
        <dbReference type="ARBA" id="ARBA00004651"/>
    </source>
</evidence>
<feature type="region of interest" description="Disordered" evidence="15">
    <location>
        <begin position="644"/>
        <end position="664"/>
    </location>
</feature>
<feature type="modified residue" description="S-nitrosocysteine" evidence="12">
    <location>
        <position position="40"/>
    </location>
</feature>
<accession>A0A5E4CV48</accession>
<keyword evidence="8 14" id="KW-0406">Ion transport</keyword>
<evidence type="ECO:0000256" key="14">
    <source>
        <dbReference type="RuleBase" id="RU010713"/>
    </source>
</evidence>
<evidence type="ECO:0000256" key="13">
    <source>
        <dbReference type="PIRSR" id="PIRSR600990-51"/>
    </source>
</evidence>
<evidence type="ECO:0000256" key="15">
    <source>
        <dbReference type="SAM" id="MobiDB-lite"/>
    </source>
</evidence>
<evidence type="ECO:0000256" key="10">
    <source>
        <dbReference type="ARBA" id="ARBA00023180"/>
    </source>
</evidence>
<comment type="subcellular location">
    <subcellularLocation>
        <location evidence="2 14">Cell membrane</location>
        <topology evidence="2 14">Multi-pass membrane protein</topology>
    </subcellularLocation>
    <subcellularLocation>
        <location evidence="1">Endoplasmic reticulum membrane</location>
        <topology evidence="1">Multi-pass membrane protein</topology>
    </subcellularLocation>
</comment>
<dbReference type="GO" id="GO:0005789">
    <property type="term" value="C:endoplasmic reticulum membrane"/>
    <property type="evidence" value="ECO:0007669"/>
    <property type="project" value="UniProtKB-SubCell"/>
</dbReference>
<comment type="PTM">
    <text evidence="12">S-nitrosylation inhibits channel currents and ATP release.</text>
</comment>
<feature type="transmembrane region" description="Helical" evidence="14">
    <location>
        <begin position="450"/>
        <end position="475"/>
    </location>
</feature>
<dbReference type="InterPro" id="IPR000990">
    <property type="entry name" value="Innexin"/>
</dbReference>
<keyword evidence="5 14" id="KW-0812">Transmembrane</keyword>